<feature type="transmembrane region" description="Helical" evidence="1">
    <location>
        <begin position="35"/>
        <end position="52"/>
    </location>
</feature>
<keyword evidence="1" id="KW-0472">Membrane</keyword>
<dbReference type="EMBL" id="JBEUSY010000008">
    <property type="protein sequence ID" value="KAL1246376.1"/>
    <property type="molecule type" value="Genomic_DNA"/>
</dbReference>
<gene>
    <name evidence="2" type="ORF">TSPI_01102</name>
</gene>
<keyword evidence="3" id="KW-1185">Reference proteome</keyword>
<keyword evidence="1" id="KW-1133">Transmembrane helix</keyword>
<feature type="non-terminal residue" evidence="2">
    <location>
        <position position="1"/>
    </location>
</feature>
<accession>A0ABR3L2R1</accession>
<dbReference type="Proteomes" id="UP001558632">
    <property type="component" value="Unassembled WGS sequence"/>
</dbReference>
<keyword evidence="1" id="KW-0812">Transmembrane</keyword>
<protein>
    <submittedName>
        <fullName evidence="2">Uncharacterized protein</fullName>
    </submittedName>
</protein>
<organism evidence="2 3">
    <name type="scientific">Trichinella spiralis</name>
    <name type="common">Trichina worm</name>
    <dbReference type="NCBI Taxonomy" id="6334"/>
    <lineage>
        <taxon>Eukaryota</taxon>
        <taxon>Metazoa</taxon>
        <taxon>Ecdysozoa</taxon>
        <taxon>Nematoda</taxon>
        <taxon>Enoplea</taxon>
        <taxon>Dorylaimia</taxon>
        <taxon>Trichinellida</taxon>
        <taxon>Trichinellidae</taxon>
        <taxon>Trichinella</taxon>
    </lineage>
</organism>
<name>A0ABR3L2R1_TRISP</name>
<evidence type="ECO:0000256" key="1">
    <source>
        <dbReference type="SAM" id="Phobius"/>
    </source>
</evidence>
<proteinExistence type="predicted"/>
<sequence>NYAAFLKFHVENWTTLRCSKLKAQSLTPVIFSDPVYFVGFNSAISLFIMTVAI</sequence>
<reference evidence="2 3" key="1">
    <citation type="submission" date="2024-07" db="EMBL/GenBank/DDBJ databases">
        <title>Enhanced genomic and transcriptomic resources for Trichinella pseudospiralis and T. spiralis underpin the discovery of pronounced molecular differences between stages and species.</title>
        <authorList>
            <person name="Pasi K.K."/>
            <person name="La Rosa G."/>
            <person name="Gomez-Morales M.A."/>
            <person name="Tosini F."/>
            <person name="Sumanam S."/>
            <person name="Young N.D."/>
            <person name="Chang B.C."/>
            <person name="Robin G.B."/>
        </authorList>
    </citation>
    <scope>NUCLEOTIDE SEQUENCE [LARGE SCALE GENOMIC DNA]</scope>
    <source>
        <strain evidence="2">ISS534</strain>
    </source>
</reference>
<evidence type="ECO:0000313" key="3">
    <source>
        <dbReference type="Proteomes" id="UP001558632"/>
    </source>
</evidence>
<comment type="caution">
    <text evidence="2">The sequence shown here is derived from an EMBL/GenBank/DDBJ whole genome shotgun (WGS) entry which is preliminary data.</text>
</comment>
<evidence type="ECO:0000313" key="2">
    <source>
        <dbReference type="EMBL" id="KAL1246376.1"/>
    </source>
</evidence>